<dbReference type="InterPro" id="IPR036259">
    <property type="entry name" value="MFS_trans_sf"/>
</dbReference>
<dbReference type="SUPFAM" id="SSF103473">
    <property type="entry name" value="MFS general substrate transporter"/>
    <property type="match status" value="1"/>
</dbReference>
<keyword evidence="1" id="KW-0472">Membrane</keyword>
<comment type="caution">
    <text evidence="2">The sequence shown here is derived from an EMBL/GenBank/DDBJ whole genome shotgun (WGS) entry which is preliminary data.</text>
</comment>
<organism evidence="2 3">
    <name type="scientific">Aspergillus cavernicola</name>
    <dbReference type="NCBI Taxonomy" id="176166"/>
    <lineage>
        <taxon>Eukaryota</taxon>
        <taxon>Fungi</taxon>
        <taxon>Dikarya</taxon>
        <taxon>Ascomycota</taxon>
        <taxon>Pezizomycotina</taxon>
        <taxon>Eurotiomycetes</taxon>
        <taxon>Eurotiomycetidae</taxon>
        <taxon>Eurotiales</taxon>
        <taxon>Aspergillaceae</taxon>
        <taxon>Aspergillus</taxon>
        <taxon>Aspergillus subgen. Nidulantes</taxon>
    </lineage>
</organism>
<sequence length="111" mass="12128">MGDIFYLHERGLPTALTGATLTSLTALVSVIAGVLTENHRWETLFIAMLPFDVVGLPATIFLLPETQFARSTLDATYRADDSAARPTKSDTEEVSVSHIDTVRIPKAMMGY</sequence>
<feature type="transmembrane region" description="Helical" evidence="1">
    <location>
        <begin position="12"/>
        <end position="32"/>
    </location>
</feature>
<evidence type="ECO:0008006" key="4">
    <source>
        <dbReference type="Google" id="ProtNLM"/>
    </source>
</evidence>
<feature type="transmembrane region" description="Helical" evidence="1">
    <location>
        <begin position="44"/>
        <end position="63"/>
    </location>
</feature>
<dbReference type="Proteomes" id="UP001610335">
    <property type="component" value="Unassembled WGS sequence"/>
</dbReference>
<keyword evidence="1" id="KW-0812">Transmembrane</keyword>
<evidence type="ECO:0000313" key="2">
    <source>
        <dbReference type="EMBL" id="KAL2818437.1"/>
    </source>
</evidence>
<keyword evidence="1" id="KW-1133">Transmembrane helix</keyword>
<protein>
    <recommendedName>
        <fullName evidence="4">Major facilitator superfamily (MFS) profile domain-containing protein</fullName>
    </recommendedName>
</protein>
<evidence type="ECO:0000313" key="3">
    <source>
        <dbReference type="Proteomes" id="UP001610335"/>
    </source>
</evidence>
<reference evidence="2 3" key="1">
    <citation type="submission" date="2024-07" db="EMBL/GenBank/DDBJ databases">
        <title>Section-level genome sequencing and comparative genomics of Aspergillus sections Usti and Cavernicolus.</title>
        <authorList>
            <consortium name="Lawrence Berkeley National Laboratory"/>
            <person name="Nybo J.L."/>
            <person name="Vesth T.C."/>
            <person name="Theobald S."/>
            <person name="Frisvad J.C."/>
            <person name="Larsen T.O."/>
            <person name="Kjaerboelling I."/>
            <person name="Rothschild-Mancinelli K."/>
            <person name="Lyhne E.K."/>
            <person name="Kogle M.E."/>
            <person name="Barry K."/>
            <person name="Clum A."/>
            <person name="Na H."/>
            <person name="Ledsgaard L."/>
            <person name="Lin J."/>
            <person name="Lipzen A."/>
            <person name="Kuo A."/>
            <person name="Riley R."/>
            <person name="Mondo S."/>
            <person name="LaButti K."/>
            <person name="Haridas S."/>
            <person name="Pangalinan J."/>
            <person name="Salamov A.A."/>
            <person name="Simmons B.A."/>
            <person name="Magnuson J.K."/>
            <person name="Chen J."/>
            <person name="Drula E."/>
            <person name="Henrissat B."/>
            <person name="Wiebenga A."/>
            <person name="Lubbers R.J."/>
            <person name="Gomes A.C."/>
            <person name="Makela M.R."/>
            <person name="Stajich J."/>
            <person name="Grigoriev I.V."/>
            <person name="Mortensen U.H."/>
            <person name="De vries R.P."/>
            <person name="Baker S.E."/>
            <person name="Andersen M.R."/>
        </authorList>
    </citation>
    <scope>NUCLEOTIDE SEQUENCE [LARGE SCALE GENOMIC DNA]</scope>
    <source>
        <strain evidence="2 3">CBS 600.67</strain>
    </source>
</reference>
<name>A0ABR4HSG5_9EURO</name>
<dbReference type="Gene3D" id="1.20.1250.20">
    <property type="entry name" value="MFS general substrate transporter like domains"/>
    <property type="match status" value="1"/>
</dbReference>
<dbReference type="EMBL" id="JBFXLS010000084">
    <property type="protein sequence ID" value="KAL2818437.1"/>
    <property type="molecule type" value="Genomic_DNA"/>
</dbReference>
<keyword evidence="3" id="KW-1185">Reference proteome</keyword>
<evidence type="ECO:0000256" key="1">
    <source>
        <dbReference type="SAM" id="Phobius"/>
    </source>
</evidence>
<gene>
    <name evidence="2" type="ORF">BDW59DRAFT_165510</name>
</gene>
<accession>A0ABR4HSG5</accession>
<proteinExistence type="predicted"/>